<keyword evidence="1" id="KW-1015">Disulfide bond</keyword>
<dbReference type="InterPro" id="IPR042235">
    <property type="entry name" value="ZP-C_dom"/>
</dbReference>
<feature type="domain" description="ZP" evidence="2">
    <location>
        <begin position="1"/>
        <end position="122"/>
    </location>
</feature>
<dbReference type="Pfam" id="PF00100">
    <property type="entry name" value="Zona_pellucida"/>
    <property type="match status" value="1"/>
</dbReference>
<sequence length="145" mass="16220">MLDFFSGSSFSQNKTLDKFHVGEKVFVRAYTNITDGNIKMMLTDCYTLPLTTLDPKLLYFIIRNGCSVDPNAGLISQDLQESRLVFQYFEYAMNNGCTAFQCNATYCSLSDPYACQTTCNSSVIKLEEEEFSDDGLVGLSKEESG</sequence>
<protein>
    <recommendedName>
        <fullName evidence="2">ZP domain-containing protein</fullName>
    </recommendedName>
</protein>
<evidence type="ECO:0000313" key="4">
    <source>
        <dbReference type="Proteomes" id="UP000005408"/>
    </source>
</evidence>
<evidence type="ECO:0000256" key="1">
    <source>
        <dbReference type="ARBA" id="ARBA00023157"/>
    </source>
</evidence>
<name>A0A8W8III9_MAGGI</name>
<dbReference type="AlphaFoldDB" id="A0A8W8III9"/>
<reference evidence="3" key="1">
    <citation type="submission" date="2022-08" db="UniProtKB">
        <authorList>
            <consortium name="EnsemblMetazoa"/>
        </authorList>
    </citation>
    <scope>IDENTIFICATION</scope>
    <source>
        <strain evidence="3">05x7-T-G4-1.051#20</strain>
    </source>
</reference>
<dbReference type="Gene3D" id="2.60.40.4100">
    <property type="entry name" value="Zona pellucida, ZP-C domain"/>
    <property type="match status" value="1"/>
</dbReference>
<accession>A0A8W8III9</accession>
<dbReference type="InterPro" id="IPR055355">
    <property type="entry name" value="ZP-C"/>
</dbReference>
<evidence type="ECO:0000313" key="3">
    <source>
        <dbReference type="EnsemblMetazoa" id="G14157.1:cds"/>
    </source>
</evidence>
<proteinExistence type="predicted"/>
<keyword evidence="4" id="KW-1185">Reference proteome</keyword>
<organism evidence="3 4">
    <name type="scientific">Magallana gigas</name>
    <name type="common">Pacific oyster</name>
    <name type="synonym">Crassostrea gigas</name>
    <dbReference type="NCBI Taxonomy" id="29159"/>
    <lineage>
        <taxon>Eukaryota</taxon>
        <taxon>Metazoa</taxon>
        <taxon>Spiralia</taxon>
        <taxon>Lophotrochozoa</taxon>
        <taxon>Mollusca</taxon>
        <taxon>Bivalvia</taxon>
        <taxon>Autobranchia</taxon>
        <taxon>Pteriomorphia</taxon>
        <taxon>Ostreida</taxon>
        <taxon>Ostreoidea</taxon>
        <taxon>Ostreidae</taxon>
        <taxon>Magallana</taxon>
    </lineage>
</organism>
<dbReference type="EnsemblMetazoa" id="G14157.1">
    <property type="protein sequence ID" value="G14157.1:cds"/>
    <property type="gene ID" value="G14157"/>
</dbReference>
<dbReference type="Proteomes" id="UP000005408">
    <property type="component" value="Unassembled WGS sequence"/>
</dbReference>
<dbReference type="InterPro" id="IPR001507">
    <property type="entry name" value="ZP_dom"/>
</dbReference>
<dbReference type="PROSITE" id="PS51034">
    <property type="entry name" value="ZP_2"/>
    <property type="match status" value="1"/>
</dbReference>
<evidence type="ECO:0000259" key="2">
    <source>
        <dbReference type="PROSITE" id="PS51034"/>
    </source>
</evidence>